<proteinExistence type="inferred from homology"/>
<dbReference type="Pfam" id="PF01071">
    <property type="entry name" value="GARS_A"/>
    <property type="match status" value="1"/>
</dbReference>
<dbReference type="InterPro" id="IPR020561">
    <property type="entry name" value="PRibGlycinamid_synth_ATP-grasp"/>
</dbReference>
<dbReference type="InterPro" id="IPR016185">
    <property type="entry name" value="PreATP-grasp_dom_sf"/>
</dbReference>
<dbReference type="PROSITE" id="PS50975">
    <property type="entry name" value="ATP_GRASP"/>
    <property type="match status" value="1"/>
</dbReference>
<evidence type="ECO:0000256" key="5">
    <source>
        <dbReference type="ARBA" id="ARBA00022840"/>
    </source>
</evidence>
<comment type="similarity">
    <text evidence="6">Belongs to the GARS family.</text>
</comment>
<evidence type="ECO:0000256" key="1">
    <source>
        <dbReference type="ARBA" id="ARBA00005174"/>
    </source>
</evidence>
<dbReference type="InterPro" id="IPR011054">
    <property type="entry name" value="Rudment_hybrid_motif"/>
</dbReference>
<accession>E5B9C8</accession>
<dbReference type="InterPro" id="IPR000115">
    <property type="entry name" value="PRibGlycinamide_synth"/>
</dbReference>
<dbReference type="InterPro" id="IPR011761">
    <property type="entry name" value="ATP-grasp"/>
</dbReference>
<dbReference type="GO" id="GO:0005524">
    <property type="term" value="F:ATP binding"/>
    <property type="evidence" value="ECO:0007669"/>
    <property type="project" value="UniProtKB-UniRule"/>
</dbReference>
<dbReference type="SUPFAM" id="SSF52440">
    <property type="entry name" value="PreATP-grasp domain"/>
    <property type="match status" value="1"/>
</dbReference>
<reference evidence="11" key="1">
    <citation type="journal article" date="2011" name="J. Bacteriol.">
        <title>Genome Sequence of an Erwinia amylovora Strain with Pathogenicity Restricted to Rubus Plants.</title>
        <authorList>
            <person name="Powney R."/>
            <person name="Smits T.H."/>
            <person name="Sawbridge T."/>
            <person name="Frey B."/>
            <person name="Blom J."/>
            <person name="Frey J.E."/>
            <person name="Plummer K.M."/>
            <person name="Beer S.V."/>
            <person name="Luck J."/>
            <person name="Duffy B."/>
            <person name="Rodoni B."/>
        </authorList>
    </citation>
    <scope>NUCLEOTIDE SEQUENCE</scope>
    <source>
        <strain evidence="11">ATCC BAA-2158</strain>
    </source>
</reference>
<dbReference type="PANTHER" id="PTHR43472">
    <property type="entry name" value="PHOSPHORIBOSYLAMINE--GLYCINE LIGASE"/>
    <property type="match status" value="1"/>
</dbReference>
<gene>
    <name evidence="11" type="primary">purD</name>
    <name evidence="11" type="ORF">EAIL5_3264</name>
</gene>
<evidence type="ECO:0000256" key="2">
    <source>
        <dbReference type="ARBA" id="ARBA00013255"/>
    </source>
</evidence>
<dbReference type="SUPFAM" id="SSF56059">
    <property type="entry name" value="Glutathione synthetase ATP-binding domain-like"/>
    <property type="match status" value="1"/>
</dbReference>
<protein>
    <recommendedName>
        <fullName evidence="2">phosphoribosylamine--glycine ligase</fullName>
        <ecNumber evidence="2">6.3.4.13</ecNumber>
    </recommendedName>
    <alternativeName>
        <fullName evidence="7">Glycinamide ribonucleotide synthetase</fullName>
    </alternativeName>
    <alternativeName>
        <fullName evidence="8">Phosphoribosylglycinamide synthetase</fullName>
    </alternativeName>
</protein>
<dbReference type="SMART" id="SM01209">
    <property type="entry name" value="GARS_A"/>
    <property type="match status" value="1"/>
</dbReference>
<dbReference type="SUPFAM" id="SSF51246">
    <property type="entry name" value="Rudiment single hybrid motif"/>
    <property type="match status" value="1"/>
</dbReference>
<dbReference type="GO" id="GO:0009113">
    <property type="term" value="P:purine nucleobase biosynthetic process"/>
    <property type="evidence" value="ECO:0007669"/>
    <property type="project" value="InterPro"/>
</dbReference>
<dbReference type="EC" id="6.3.4.13" evidence="2"/>
<dbReference type="PANTHER" id="PTHR43472:SF1">
    <property type="entry name" value="PHOSPHORIBOSYLAMINE--GLYCINE LIGASE, CHLOROPLASTIC"/>
    <property type="match status" value="1"/>
</dbReference>
<dbReference type="AlphaFoldDB" id="E5B9C8"/>
<dbReference type="Gene3D" id="3.40.50.20">
    <property type="match status" value="1"/>
</dbReference>
<keyword evidence="3 11" id="KW-0436">Ligase</keyword>
<dbReference type="GO" id="GO:0006189">
    <property type="term" value="P:'de novo' IMP biosynthetic process"/>
    <property type="evidence" value="ECO:0007669"/>
    <property type="project" value="UniProtKB-UniPathway"/>
</dbReference>
<evidence type="ECO:0000256" key="8">
    <source>
        <dbReference type="ARBA" id="ARBA00042864"/>
    </source>
</evidence>
<dbReference type="Gene3D" id="3.30.470.20">
    <property type="entry name" value="ATP-grasp fold, B domain"/>
    <property type="match status" value="1"/>
</dbReference>
<evidence type="ECO:0000256" key="3">
    <source>
        <dbReference type="ARBA" id="ARBA00022598"/>
    </source>
</evidence>
<organism evidence="11">
    <name type="scientific">Erwinia amylovora ATCC BAA-2158</name>
    <dbReference type="NCBI Taxonomy" id="889211"/>
    <lineage>
        <taxon>Bacteria</taxon>
        <taxon>Pseudomonadati</taxon>
        <taxon>Pseudomonadota</taxon>
        <taxon>Gammaproteobacteria</taxon>
        <taxon>Enterobacterales</taxon>
        <taxon>Erwiniaceae</taxon>
        <taxon>Erwinia</taxon>
    </lineage>
</organism>
<dbReference type="Pfam" id="PF02844">
    <property type="entry name" value="GARS_N"/>
    <property type="match status" value="1"/>
</dbReference>
<evidence type="ECO:0000256" key="4">
    <source>
        <dbReference type="ARBA" id="ARBA00022741"/>
    </source>
</evidence>
<dbReference type="InterPro" id="IPR037123">
    <property type="entry name" value="PRibGlycinamide_synth_C_sf"/>
</dbReference>
<dbReference type="Gene3D" id="3.90.600.10">
    <property type="entry name" value="Phosphoribosylglycinamide synthetase, C-terminal domain"/>
    <property type="match status" value="1"/>
</dbReference>
<keyword evidence="4 9" id="KW-0547">Nucleotide-binding</keyword>
<dbReference type="GO" id="GO:0046872">
    <property type="term" value="F:metal ion binding"/>
    <property type="evidence" value="ECO:0007669"/>
    <property type="project" value="InterPro"/>
</dbReference>
<evidence type="ECO:0000313" key="11">
    <source>
        <dbReference type="EMBL" id="CBX82084.1"/>
    </source>
</evidence>
<evidence type="ECO:0000256" key="6">
    <source>
        <dbReference type="ARBA" id="ARBA00038345"/>
    </source>
</evidence>
<evidence type="ECO:0000256" key="9">
    <source>
        <dbReference type="PROSITE-ProRule" id="PRU00409"/>
    </source>
</evidence>
<dbReference type="UniPathway" id="UPA00074">
    <property type="reaction ID" value="UER00125"/>
</dbReference>
<evidence type="ECO:0000256" key="7">
    <source>
        <dbReference type="ARBA" id="ARBA00042242"/>
    </source>
</evidence>
<comment type="pathway">
    <text evidence="1">Purine metabolism; IMP biosynthesis via de novo pathway; N(1)-(5-phospho-D-ribosyl)glycinamide from 5-phospho-alpha-D-ribose 1-diphosphate: step 2/2.</text>
</comment>
<dbReference type="GO" id="GO:0004637">
    <property type="term" value="F:phosphoribosylamine-glycine ligase activity"/>
    <property type="evidence" value="ECO:0007669"/>
    <property type="project" value="UniProtKB-EC"/>
</dbReference>
<dbReference type="EMBL" id="FR719196">
    <property type="protein sequence ID" value="CBX82084.1"/>
    <property type="molecule type" value="Genomic_DNA"/>
</dbReference>
<feature type="domain" description="ATP-grasp" evidence="10">
    <location>
        <begin position="112"/>
        <end position="318"/>
    </location>
</feature>
<evidence type="ECO:0000259" key="10">
    <source>
        <dbReference type="PROSITE" id="PS50975"/>
    </source>
</evidence>
<dbReference type="InterPro" id="IPR020562">
    <property type="entry name" value="PRibGlycinamide_synth_N"/>
</dbReference>
<keyword evidence="5 9" id="KW-0067">ATP-binding</keyword>
<sequence length="417" mass="47489">MTTRKRKILIYGSGNSREHATYDAIRQDMDCECYCAIKNSNALLELMPNVHRIRNANEAIVLARELAIDRVLILSPSELIAGDCDKFRLAGFNTFGASKRSSLLESSKSFAKNFMQRYNIPTPECRLFTDYSMAEQILKSEWSERNLVIKPDIFSMNAYDRTATPDSLEEAIRHLRRFYTINPDSPVILENRISGYELSLHVLFSGDDYFILPLVQDYKRLCDQDKGPMTHGMAALAFNGNYPTKLMHNIKSRIIEPTLLGLNKEGIEFNSILYFGLMISDDTPYLLEYNVRSGNPEWISILGLLDSNLIDALEFSAPENWKRGYSLTSFVTTKDYPVIKEDRFSVPIANVYPENCCDVFGESITKSADQFYPSGGRIVAFRDTGSEFELIKRNVLNAAGNIELEGKQYRTDMSPFF</sequence>
<name>E5B9C8_ERWAM</name>